<reference evidence="7" key="1">
    <citation type="journal article" date="2020" name="J Glob Antimicrob Resist">
        <title>Genomic characterization of clinical Enterobacter roggenkampii co-harboring blaIMP-1- and blaGES-5-encoding IncP6 and mcr-9-encoding IncHI2 plasmids isolated in Japan.</title>
        <authorList>
            <person name="Umeda K."/>
            <person name="Nakamura H."/>
            <person name="Fukuda A."/>
            <person name="Matsumoto Y."/>
            <person name="Motooka D."/>
            <person name="Nakamura S."/>
            <person name="Yasui Y."/>
            <person name="Yoshida H."/>
            <person name="Kawahara R."/>
        </authorList>
    </citation>
    <scope>NUCLEOTIDE SEQUENCE</scope>
    <source>
        <strain evidence="7">OIPH-N260</strain>
    </source>
</reference>
<dbReference type="NCBIfam" id="NF001462">
    <property type="entry name" value="PRK00321.1-3"/>
    <property type="match status" value="1"/>
</dbReference>
<dbReference type="PANTHER" id="PTHR38103:SF1">
    <property type="entry name" value="RECOMBINATION-ASSOCIATED PROTEIN RDGC"/>
    <property type="match status" value="1"/>
</dbReference>
<dbReference type="EMBL" id="AP023447">
    <property type="protein sequence ID" value="BCL41575.1"/>
    <property type="molecule type" value="Genomic_DNA"/>
</dbReference>
<keyword evidence="4 6" id="KW-0963">Cytoplasm</keyword>
<dbReference type="GO" id="GO:0006310">
    <property type="term" value="P:DNA recombination"/>
    <property type="evidence" value="ECO:0007669"/>
    <property type="project" value="UniProtKB-UniRule"/>
</dbReference>
<evidence type="ECO:0000256" key="4">
    <source>
        <dbReference type="ARBA" id="ARBA00022490"/>
    </source>
</evidence>
<dbReference type="GO" id="GO:0005737">
    <property type="term" value="C:cytoplasm"/>
    <property type="evidence" value="ECO:0007669"/>
    <property type="project" value="UniProtKB-UniRule"/>
</dbReference>
<dbReference type="GO" id="GO:0000018">
    <property type="term" value="P:regulation of DNA recombination"/>
    <property type="evidence" value="ECO:0007669"/>
    <property type="project" value="TreeGrafter"/>
</dbReference>
<evidence type="ECO:0000313" key="8">
    <source>
        <dbReference type="Proteomes" id="UP000595858"/>
    </source>
</evidence>
<dbReference type="AlphaFoldDB" id="A0AAU9BTF3"/>
<keyword evidence="5 6" id="KW-0233">DNA recombination</keyword>
<comment type="similarity">
    <text evidence="2 6">Belongs to the RdgC family.</text>
</comment>
<comment type="subcellular location">
    <subcellularLocation>
        <location evidence="1 6">Cytoplasm</location>
        <location evidence="1 6">Nucleoid</location>
    </subcellularLocation>
</comment>
<dbReference type="GO" id="GO:0043590">
    <property type="term" value="C:bacterial nucleoid"/>
    <property type="evidence" value="ECO:0007669"/>
    <property type="project" value="TreeGrafter"/>
</dbReference>
<evidence type="ECO:0000256" key="2">
    <source>
        <dbReference type="ARBA" id="ARBA00008657"/>
    </source>
</evidence>
<organism evidence="7 8">
    <name type="scientific">Enterobacter roggenkampii</name>
    <dbReference type="NCBI Taxonomy" id="1812935"/>
    <lineage>
        <taxon>Bacteria</taxon>
        <taxon>Pseudomonadati</taxon>
        <taxon>Pseudomonadota</taxon>
        <taxon>Gammaproteobacteria</taxon>
        <taxon>Enterobacterales</taxon>
        <taxon>Enterobacteriaceae</taxon>
        <taxon>Enterobacter</taxon>
        <taxon>Enterobacter cloacae complex</taxon>
    </lineage>
</organism>
<evidence type="ECO:0000256" key="1">
    <source>
        <dbReference type="ARBA" id="ARBA00004453"/>
    </source>
</evidence>
<accession>A0AAU9BTF3</accession>
<proteinExistence type="inferred from homology"/>
<dbReference type="NCBIfam" id="NF001460">
    <property type="entry name" value="PRK00321.1-1"/>
    <property type="match status" value="1"/>
</dbReference>
<dbReference type="NCBIfam" id="NF001464">
    <property type="entry name" value="PRK00321.1-5"/>
    <property type="match status" value="1"/>
</dbReference>
<dbReference type="Pfam" id="PF04381">
    <property type="entry name" value="RdgC"/>
    <property type="match status" value="1"/>
</dbReference>
<dbReference type="InterPro" id="IPR007476">
    <property type="entry name" value="RdgC"/>
</dbReference>
<evidence type="ECO:0000313" key="7">
    <source>
        <dbReference type="EMBL" id="BCL41575.1"/>
    </source>
</evidence>
<evidence type="ECO:0000256" key="5">
    <source>
        <dbReference type="ARBA" id="ARBA00023172"/>
    </source>
</evidence>
<evidence type="ECO:0000256" key="3">
    <source>
        <dbReference type="ARBA" id="ARBA00022296"/>
    </source>
</evidence>
<name>A0AAU9BTF3_9ENTR</name>
<dbReference type="HAMAP" id="MF_00194">
    <property type="entry name" value="RdgC"/>
    <property type="match status" value="1"/>
</dbReference>
<sequence>MEIIMLWFKNLMVYRLSRDVSLRAEEMEKQLAAYTFSPCGSQDMAKTGWVPPMGSQSDALTHASSTGQIIVCARKEEKILPTPVVKQALEAKILKLEAEQGRKLKKTEKDSLKDEVLHSLLPRAFSRFSQTMMWIDTVNGLIMVDCASAKKAEDTLALLRKSIGSLPVVPLALETPIELTLTEWVRSGAAAQGFQILDEAELKALLEDGGVIRAKKQDLVSDEIAVHIEAGKVVTKLALDWQQRIQFVMCDDGSVKRLKFCDELRDQNEDIDREDYAQRFDADFILMTGELAALIQNLVEGLGGEAQR</sequence>
<evidence type="ECO:0000256" key="6">
    <source>
        <dbReference type="HAMAP-Rule" id="MF_00194"/>
    </source>
</evidence>
<dbReference type="GO" id="GO:0003690">
    <property type="term" value="F:double-stranded DNA binding"/>
    <property type="evidence" value="ECO:0007669"/>
    <property type="project" value="TreeGrafter"/>
</dbReference>
<comment type="function">
    <text evidence="6">May be involved in recombination.</text>
</comment>
<dbReference type="Proteomes" id="UP000595858">
    <property type="component" value="Chromosome"/>
</dbReference>
<gene>
    <name evidence="6 7" type="primary">rdgC</name>
    <name evidence="7" type="ORF">OIPHN260_10770</name>
</gene>
<protein>
    <recommendedName>
        <fullName evidence="3 6">Recombination-associated protein RdgC</fullName>
    </recommendedName>
</protein>
<dbReference type="PANTHER" id="PTHR38103">
    <property type="entry name" value="RECOMBINATION-ASSOCIATED PROTEIN RDGC"/>
    <property type="match status" value="1"/>
</dbReference>